<name>A0A9X0UGU8_9PROT</name>
<proteinExistence type="predicted"/>
<dbReference type="InterPro" id="IPR038721">
    <property type="entry name" value="IS701-like_DDE_dom"/>
</dbReference>
<dbReference type="InterPro" id="IPR039365">
    <property type="entry name" value="IS701-like"/>
</dbReference>
<dbReference type="EMBL" id="JACOMF010000175">
    <property type="protein sequence ID" value="MBC4019333.1"/>
    <property type="molecule type" value="Genomic_DNA"/>
</dbReference>
<dbReference type="Pfam" id="PF13546">
    <property type="entry name" value="DDE_5"/>
    <property type="match status" value="1"/>
</dbReference>
<evidence type="ECO:0000259" key="2">
    <source>
        <dbReference type="Pfam" id="PF13546"/>
    </source>
</evidence>
<dbReference type="SUPFAM" id="SSF53098">
    <property type="entry name" value="Ribonuclease H-like"/>
    <property type="match status" value="1"/>
</dbReference>
<accession>A0A9X0UGU8</accession>
<gene>
    <name evidence="3" type="ORF">H7965_29465</name>
</gene>
<evidence type="ECO:0000313" key="3">
    <source>
        <dbReference type="EMBL" id="MBC4019333.1"/>
    </source>
</evidence>
<dbReference type="RefSeq" id="WP_186774042.1">
    <property type="nucleotide sequence ID" value="NZ_JACOMF010000175.1"/>
</dbReference>
<organism evidence="3 4">
    <name type="scientific">Siccirubricoccus deserti</name>
    <dbReference type="NCBI Taxonomy" id="2013562"/>
    <lineage>
        <taxon>Bacteria</taxon>
        <taxon>Pseudomonadati</taxon>
        <taxon>Pseudomonadota</taxon>
        <taxon>Alphaproteobacteria</taxon>
        <taxon>Acetobacterales</taxon>
        <taxon>Roseomonadaceae</taxon>
        <taxon>Siccirubricoccus</taxon>
    </lineage>
</organism>
<sequence length="450" mass="49638">MIEATAGWEQAFAEWLKPFLEALGHKVRQRWAPVYVRGLLGPGERKSVQPMAARVSPADCDQLHHFISSPAWQAAPLEAVLAREADRLVGGPTAMLIIDDTALPKKGEHSVGVARQYAGVLGKTANCQALVSLTLARDEVPVPVALRLYLPKVWCQDRQRCDKAGVPVGCRIFHSKGAIALEEIDRLRAAGVRFGCALADSGYGRSAAFRRGLASRAPLWAVGIPKTQKVYSAAVKLCWPAPQGKGRPRRHGVPNQRPVTAAAALKHVPWRPIQWRLGTKGPLSASFAARRVRVAEGPQSEIGHRLPGDAELWLVGERRSSGERRYYLTNHPTDTPLQTLAATIKARWICEQAHQQMKEELGLDHFEGRSWAGLHHHALMVLIAFAFLQHLRLRQSGQRGKNLHHRSATPTYPAGHPARAARSPRRSHPAAMPQMPRDHCPAQARMKVPK</sequence>
<evidence type="ECO:0000313" key="4">
    <source>
        <dbReference type="Proteomes" id="UP000600101"/>
    </source>
</evidence>
<keyword evidence="4" id="KW-1185">Reference proteome</keyword>
<protein>
    <submittedName>
        <fullName evidence="3">IS701 family transposase</fullName>
    </submittedName>
</protein>
<dbReference type="InterPro" id="IPR012337">
    <property type="entry name" value="RNaseH-like_sf"/>
</dbReference>
<evidence type="ECO:0000256" key="1">
    <source>
        <dbReference type="SAM" id="MobiDB-lite"/>
    </source>
</evidence>
<dbReference type="NCBIfam" id="NF033540">
    <property type="entry name" value="transpos_IS701"/>
    <property type="match status" value="1"/>
</dbReference>
<dbReference type="Proteomes" id="UP000600101">
    <property type="component" value="Unassembled WGS sequence"/>
</dbReference>
<feature type="region of interest" description="Disordered" evidence="1">
    <location>
        <begin position="398"/>
        <end position="450"/>
    </location>
</feature>
<reference evidence="3" key="1">
    <citation type="submission" date="2020-08" db="EMBL/GenBank/DDBJ databases">
        <authorList>
            <person name="Hu Y."/>
            <person name="Nguyen S.V."/>
            <person name="Li F."/>
            <person name="Fanning S."/>
        </authorList>
    </citation>
    <scope>NUCLEOTIDE SEQUENCE</scope>
    <source>
        <strain evidence="3">SYSU D8009</strain>
    </source>
</reference>
<dbReference type="PANTHER" id="PTHR33627">
    <property type="entry name" value="TRANSPOSASE"/>
    <property type="match status" value="1"/>
</dbReference>
<comment type="caution">
    <text evidence="3">The sequence shown here is derived from an EMBL/GenBank/DDBJ whole genome shotgun (WGS) entry which is preliminary data.</text>
</comment>
<feature type="domain" description="Transposase IS701-like DDE" evidence="2">
    <location>
        <begin position="18"/>
        <end position="282"/>
    </location>
</feature>
<dbReference type="PANTHER" id="PTHR33627:SF1">
    <property type="entry name" value="TRANSPOSASE"/>
    <property type="match status" value="1"/>
</dbReference>
<dbReference type="AlphaFoldDB" id="A0A9X0UGU8"/>